<dbReference type="FunFam" id="3.40.50.720:FF:000084">
    <property type="entry name" value="Short-chain dehydrogenase reductase"/>
    <property type="match status" value="1"/>
</dbReference>
<dbReference type="Proteomes" id="UP000466187">
    <property type="component" value="Chromosome"/>
</dbReference>
<dbReference type="InterPro" id="IPR036291">
    <property type="entry name" value="NAD(P)-bd_dom_sf"/>
</dbReference>
<dbReference type="PANTHER" id="PTHR24321:SF8">
    <property type="entry name" value="ESTRADIOL 17-BETA-DEHYDROGENASE 8-RELATED"/>
    <property type="match status" value="1"/>
</dbReference>
<organism evidence="3 4">
    <name type="scientific">Mycolicibacterium gadium</name>
    <name type="common">Mycobacterium gadium</name>
    <dbReference type="NCBI Taxonomy" id="1794"/>
    <lineage>
        <taxon>Bacteria</taxon>
        <taxon>Bacillati</taxon>
        <taxon>Actinomycetota</taxon>
        <taxon>Actinomycetes</taxon>
        <taxon>Mycobacteriales</taxon>
        <taxon>Mycobacteriaceae</taxon>
        <taxon>Mycolicibacterium</taxon>
    </lineage>
</organism>
<name>A0A7I7WMI7_MYCGU</name>
<accession>A0A7I7WMI7</accession>
<dbReference type="PRINTS" id="PR00080">
    <property type="entry name" value="SDRFAMILY"/>
</dbReference>
<dbReference type="Pfam" id="PF13561">
    <property type="entry name" value="adh_short_C2"/>
    <property type="match status" value="1"/>
</dbReference>
<dbReference type="AlphaFoldDB" id="A0A7I7WMI7"/>
<evidence type="ECO:0000256" key="2">
    <source>
        <dbReference type="ARBA" id="ARBA00023002"/>
    </source>
</evidence>
<dbReference type="Gene3D" id="3.40.50.720">
    <property type="entry name" value="NAD(P)-binding Rossmann-like Domain"/>
    <property type="match status" value="1"/>
</dbReference>
<evidence type="ECO:0000313" key="3">
    <source>
        <dbReference type="EMBL" id="BBZ18879.1"/>
    </source>
</evidence>
<dbReference type="SUPFAM" id="SSF51735">
    <property type="entry name" value="NAD(P)-binding Rossmann-fold domains"/>
    <property type="match status" value="1"/>
</dbReference>
<evidence type="ECO:0000256" key="1">
    <source>
        <dbReference type="ARBA" id="ARBA00006484"/>
    </source>
</evidence>
<protein>
    <submittedName>
        <fullName evidence="3">Short-chain dehydrogenase</fullName>
    </submittedName>
</protein>
<sequence length="286" mass="30060">MGVLDEPVTQAVREMRPSNDRRRVSAVTAGDRRVAIVTAAAAGIGKAIAMRWCREGGCCVMADTDGEGLDAAVAELAESGAAVCGVAGDVCLREVANGVVERTMTEFGRLDSLFNVVGGSLARNVEEISEEQWRSQIDMNLGSVFQMSKPVIPLLRQRGGGSIVNVASTAGILAENRCSAYSASKGGVVLLTKNMALDFARDNIRVNAIAPGGTRTPRIERFLAEHPEHASMMVDLCAMQRFAGPDEIAAPAVFLASPEASYITGAVLPVDGGMTAGVTFRAFEAV</sequence>
<dbReference type="PROSITE" id="PS00061">
    <property type="entry name" value="ADH_SHORT"/>
    <property type="match status" value="1"/>
</dbReference>
<dbReference type="InterPro" id="IPR020904">
    <property type="entry name" value="Sc_DH/Rdtase_CS"/>
</dbReference>
<dbReference type="NCBIfam" id="NF005559">
    <property type="entry name" value="PRK07231.1"/>
    <property type="match status" value="1"/>
</dbReference>
<dbReference type="GO" id="GO:0016491">
    <property type="term" value="F:oxidoreductase activity"/>
    <property type="evidence" value="ECO:0007669"/>
    <property type="project" value="UniProtKB-KW"/>
</dbReference>
<proteinExistence type="inferred from homology"/>
<reference evidence="3 4" key="1">
    <citation type="journal article" date="2019" name="Emerg. Microbes Infect.">
        <title>Comprehensive subspecies identification of 175 nontuberculous mycobacteria species based on 7547 genomic profiles.</title>
        <authorList>
            <person name="Matsumoto Y."/>
            <person name="Kinjo T."/>
            <person name="Motooka D."/>
            <person name="Nabeya D."/>
            <person name="Jung N."/>
            <person name="Uechi K."/>
            <person name="Horii T."/>
            <person name="Iida T."/>
            <person name="Fujita J."/>
            <person name="Nakamura S."/>
        </authorList>
    </citation>
    <scope>NUCLEOTIDE SEQUENCE [LARGE SCALE GENOMIC DNA]</scope>
    <source>
        <strain evidence="3 4">JCM 12688</strain>
    </source>
</reference>
<dbReference type="PANTHER" id="PTHR24321">
    <property type="entry name" value="DEHYDROGENASES, SHORT CHAIN"/>
    <property type="match status" value="1"/>
</dbReference>
<dbReference type="PRINTS" id="PR00081">
    <property type="entry name" value="GDHRDH"/>
</dbReference>
<dbReference type="KEGG" id="mgad:MGAD_32140"/>
<dbReference type="EMBL" id="AP022608">
    <property type="protein sequence ID" value="BBZ18879.1"/>
    <property type="molecule type" value="Genomic_DNA"/>
</dbReference>
<comment type="similarity">
    <text evidence="1">Belongs to the short-chain dehydrogenases/reductases (SDR) family.</text>
</comment>
<evidence type="ECO:0000313" key="4">
    <source>
        <dbReference type="Proteomes" id="UP000466187"/>
    </source>
</evidence>
<gene>
    <name evidence="3" type="ORF">MGAD_32140</name>
</gene>
<dbReference type="CDD" id="cd05233">
    <property type="entry name" value="SDR_c"/>
    <property type="match status" value="1"/>
</dbReference>
<dbReference type="InterPro" id="IPR002347">
    <property type="entry name" value="SDR_fam"/>
</dbReference>
<keyword evidence="2" id="KW-0560">Oxidoreductase</keyword>